<feature type="compositionally biased region" description="Polar residues" evidence="13">
    <location>
        <begin position="21"/>
        <end position="33"/>
    </location>
</feature>
<feature type="domain" description="PPM-type phosphatase" evidence="16">
    <location>
        <begin position="1209"/>
        <end position="1487"/>
    </location>
</feature>
<dbReference type="InterPro" id="IPR050216">
    <property type="entry name" value="LRR_domain-containing"/>
</dbReference>
<dbReference type="STRING" id="29833.A0A1E5RYF2"/>
<evidence type="ECO:0000259" key="16">
    <source>
        <dbReference type="PROSITE" id="PS51746"/>
    </source>
</evidence>
<comment type="caution">
    <text evidence="17">The sequence shown here is derived from an EMBL/GenBank/DDBJ whole genome shotgun (WGS) entry which is preliminary data.</text>
</comment>
<evidence type="ECO:0000256" key="11">
    <source>
        <dbReference type="ARBA" id="ARBA00032597"/>
    </source>
</evidence>
<feature type="region of interest" description="Disordered" evidence="13">
    <location>
        <begin position="253"/>
        <end position="306"/>
    </location>
</feature>
<accession>A0A1E5RYF2</accession>
<evidence type="ECO:0000256" key="13">
    <source>
        <dbReference type="SAM" id="MobiDB-lite"/>
    </source>
</evidence>
<feature type="region of interest" description="Disordered" evidence="13">
    <location>
        <begin position="1"/>
        <end position="97"/>
    </location>
</feature>
<feature type="compositionally biased region" description="Basic residues" evidence="13">
    <location>
        <begin position="53"/>
        <end position="78"/>
    </location>
</feature>
<feature type="domain" description="Ras-associating" evidence="15">
    <location>
        <begin position="529"/>
        <end position="650"/>
    </location>
</feature>
<dbReference type="InterPro" id="IPR003591">
    <property type="entry name" value="Leu-rich_rpt_typical-subtyp"/>
</dbReference>
<dbReference type="CDD" id="cd07302">
    <property type="entry name" value="CHD"/>
    <property type="match status" value="1"/>
</dbReference>
<dbReference type="SUPFAM" id="SSF55073">
    <property type="entry name" value="Nucleotide cyclase"/>
    <property type="match status" value="1"/>
</dbReference>
<keyword evidence="18" id="KW-1185">Reference proteome</keyword>
<gene>
    <name evidence="17" type="ORF">AWRI3580_g1056</name>
</gene>
<dbReference type="PANTHER" id="PTHR48051">
    <property type="match status" value="1"/>
</dbReference>
<evidence type="ECO:0000256" key="12">
    <source>
        <dbReference type="ARBA" id="ARBA00032637"/>
    </source>
</evidence>
<evidence type="ECO:0000256" key="10">
    <source>
        <dbReference type="ARBA" id="ARBA00023239"/>
    </source>
</evidence>
<evidence type="ECO:0000313" key="17">
    <source>
        <dbReference type="EMBL" id="OEJ91753.1"/>
    </source>
</evidence>
<feature type="compositionally biased region" description="Basic and acidic residues" evidence="13">
    <location>
        <begin position="162"/>
        <end position="171"/>
    </location>
</feature>
<sequence>MSQDNQLKQDTKSGKFRKSIPNRNFSLTSSSKLDLNDDVTSLSSEMSRSSSQGKKKPSSISMFKKKLSHAAHSHGYHGHNKEPLLSASPMQQTDSEPVCTPAKNNNIINFSKNLHSKLHNNERTNYEPVTVKKSDEDPSTQSLPLQRTFSTPSFFSNRFKKNSKDNGDKTLDFLSSTNSNDKISTNAISPVLSPTTSSSNLDIDFVKTNKNHNLKNSVTNNNSSISLDFANYNQESNDDSPTQNKDIEAIINNELREPSIPSPTESHDKRDSEWIAPESWDVSNAQTTNVESELPEDGSKSSLNKTQQPFNISKDIFNNMVNGNVTLKVHSDKEYDPLDSKKNSLSSPINESISPMNRENVRESIGSLDDNMVELKGTIPEEEERVDSFDSDNDGIILTKQQKATHQSLSPFLQGEIFPQNKDSEFQKLTNFNNFSTSELELNHFNTSSQNSLTKVTVPSKEHFNSIAGPWSKKSSLSKVGGILNDAPSRSSLASIITDAENDQRVISEATMNTYELYYNDFSSFDMNRKYVIKIFNVITNTFTTLSCNINTTVEEMLPMLKKKFNYSAQGNVQISLKIGKLSKVLHLKAKPISIQLRLLLLSGYRKTHDPLNILGIEDLSFVFQFLMHPVLTSQLSKEKEDLILKRGDFVHVDLRDMDLSRPPIIFYQKAGDIESLDLSSNANSFLPLDFIESATSLSSLRMVNVRASKFPQNITHVNTLVSLELSRNFIKSIPGSISMLKNLTILNLQSNRLTSLPEGFGSLVHLQLLDLSSNLFTEYPEVINKCTSLLQVDLSSNRIYQIPQTINKLKKLAKLNFAYNNLTIIPNLKDMSNLRTINLKDNLIHSFKASSKSLQYIYLSDNRISEFEDELPNLRNLDVAKNPLTSVYFKENFMNFLTTLNLSKANLTIVPSIIWKKFIKLRKLELDENNLTQISEAIENLTELTHLSFSRNKLENLPRSIVKLKNLRFLDLHSNNITEFVPDLANLQLTHLNLSSNGLTYWQDSLVNPSRENMPLFTTLKYLSVADNRLNSKSAIWVSKFKKLKHLNISFNAIAEVGLNSMPKLEEMYMSGNQLSSLPGELIENLPSLRILMLNNNRLQSLPAELSGLKHLRVLDVSNNHLKYNIGNYQYDYNWQKNTELKYLSFSGNKRFEISDNVVNNINYADMTSLNKLLVLSLMDVTLKTSKIPDEAFNLRMRTSESKVNNMAYGVADYIGTRSFVNYRDNSVQRFRGKIDESLLMLIDGKNEISNSSNRLPKFLRDMYPDVLNRMLEKYGDETEANIKNALRHSFLQLNKDLNSKAQDTMNGHKSSSSSSSSSVNEENVSMIDLSSGAALTVVYIKDKMVYTANIGDTMAILSRSTGDHAVLTTKHKPGNPQEYVRIRIAGGYVNNGKVDGVSDVSRAVGFFHLLPHIHASPDISVLKLTKTDEMLIIATNDLWNFIDYETASDIARSNKQQPMEAAAQLRDFAIAYGCQESICVVCISLESSIDFVEEFTGQINLNKESLISMRRSENTFEDSVLRRLEPEISPPTGNLSIVFTDIKNSTSLWESFPDAMRSAIKTHNSIMRRNLRLFGGYEVKTEGDAFMVAFPSPLAALNWCLTVQLKLLQASWPLQITNSKDGCLVKDEDDNVLYLGLSVRMGIHWGKPVPEKDVVTQRMDYLGPMVNKAARVSSVADGGEITLSMDFITEFTAILNMSKKVHEKGVSLKEAYGDEVIGEVLERQLHTLNDIGYFTHDLGETKMKGLETKEFITVIYPEKIKGRLSIQEAVSNDFLKTRETLFFLRNITLKLEDIVSYYNCDSTEYSNKTEVGKLFNFTSDTRNAIVETGNENDLIKFLDHLISRLESLILSLNVRQKINGHLEKDTEHKSVFEILDLLTDYKKDK</sequence>
<dbReference type="PROSITE" id="PS50125">
    <property type="entry name" value="GUANYLATE_CYCLASE_2"/>
    <property type="match status" value="1"/>
</dbReference>
<dbReference type="VEuPathDB" id="FungiDB:AWRI3580_g1056"/>
<dbReference type="InterPro" id="IPR001932">
    <property type="entry name" value="PPM-type_phosphatase-like_dom"/>
</dbReference>
<feature type="region of interest" description="Disordered" evidence="13">
    <location>
        <begin position="161"/>
        <end position="180"/>
    </location>
</feature>
<dbReference type="Pfam" id="PF00481">
    <property type="entry name" value="PP2C"/>
    <property type="match status" value="1"/>
</dbReference>
<dbReference type="Gene3D" id="3.60.40.10">
    <property type="entry name" value="PPM-type phosphatase domain"/>
    <property type="match status" value="1"/>
</dbReference>
<dbReference type="EC" id="4.6.1.1" evidence="3"/>
<dbReference type="SUPFAM" id="SSF52058">
    <property type="entry name" value="L domain-like"/>
    <property type="match status" value="1"/>
</dbReference>
<protein>
    <recommendedName>
        <fullName evidence="4">Adenylate cyclase</fullName>
        <ecNumber evidence="3">4.6.1.1</ecNumber>
    </recommendedName>
    <alternativeName>
        <fullName evidence="11">ATP pyrophosphate-lyase</fullName>
    </alternativeName>
    <alternativeName>
        <fullName evidence="12">Adenylyl cyclase</fullName>
    </alternativeName>
</protein>
<dbReference type="Pfam" id="PF21187">
    <property type="entry name" value="CYAA_C"/>
    <property type="match status" value="1"/>
</dbReference>
<dbReference type="InterPro" id="IPR032675">
    <property type="entry name" value="LRR_dom_sf"/>
</dbReference>
<evidence type="ECO:0000259" key="15">
    <source>
        <dbReference type="PROSITE" id="PS50200"/>
    </source>
</evidence>
<evidence type="ECO:0000256" key="4">
    <source>
        <dbReference type="ARBA" id="ARBA00021420"/>
    </source>
</evidence>
<evidence type="ECO:0000256" key="9">
    <source>
        <dbReference type="ARBA" id="ARBA00022998"/>
    </source>
</evidence>
<dbReference type="Pfam" id="PF13855">
    <property type="entry name" value="LRR_8"/>
    <property type="match status" value="3"/>
</dbReference>
<dbReference type="Pfam" id="PF23010">
    <property type="entry name" value="RA_3"/>
    <property type="match status" value="1"/>
</dbReference>
<dbReference type="GO" id="GO:0006171">
    <property type="term" value="P:cAMP biosynthetic process"/>
    <property type="evidence" value="ECO:0007669"/>
    <property type="project" value="UniProtKB-KW"/>
</dbReference>
<evidence type="ECO:0000256" key="8">
    <source>
        <dbReference type="ARBA" id="ARBA00022842"/>
    </source>
</evidence>
<dbReference type="InterPro" id="IPR048580">
    <property type="entry name" value="CYAA_C"/>
</dbReference>
<name>A0A1E5RYF2_HANUV</name>
<dbReference type="Proteomes" id="UP000095358">
    <property type="component" value="Unassembled WGS sequence"/>
</dbReference>
<keyword evidence="7" id="KW-0677">Repeat</keyword>
<dbReference type="SMART" id="SM00364">
    <property type="entry name" value="LRR_BAC"/>
    <property type="match status" value="8"/>
</dbReference>
<dbReference type="InterPro" id="IPR055071">
    <property type="entry name" value="RA_PHLPP-like"/>
</dbReference>
<dbReference type="EMBL" id="LPNN01000002">
    <property type="protein sequence ID" value="OEJ91753.1"/>
    <property type="molecule type" value="Genomic_DNA"/>
</dbReference>
<reference evidence="18" key="1">
    <citation type="journal article" date="2016" name="Genome Announc.">
        <title>Genome sequences of three species of Hanseniaspora isolated from spontaneous wine fermentations.</title>
        <authorList>
            <person name="Sternes P.R."/>
            <person name="Lee D."/>
            <person name="Kutyna D.R."/>
            <person name="Borneman A.R."/>
        </authorList>
    </citation>
    <scope>NUCLEOTIDE SEQUENCE [LARGE SCALE GENOMIC DNA]</scope>
    <source>
        <strain evidence="18">AWRI3580</strain>
    </source>
</reference>
<dbReference type="SMART" id="SM00332">
    <property type="entry name" value="PP2Cc"/>
    <property type="match status" value="1"/>
</dbReference>
<evidence type="ECO:0000256" key="2">
    <source>
        <dbReference type="ARBA" id="ARBA00005381"/>
    </source>
</evidence>
<feature type="compositionally biased region" description="Low complexity" evidence="13">
    <location>
        <begin position="1312"/>
        <end position="1322"/>
    </location>
</feature>
<dbReference type="PROSITE" id="PS51746">
    <property type="entry name" value="PPM_2"/>
    <property type="match status" value="1"/>
</dbReference>
<comment type="similarity">
    <text evidence="2">Belongs to the adenylyl cyclase class-3 family.</text>
</comment>
<dbReference type="GO" id="GO:0004016">
    <property type="term" value="F:adenylate cyclase activity"/>
    <property type="evidence" value="ECO:0007669"/>
    <property type="project" value="UniProtKB-EC"/>
</dbReference>
<dbReference type="SUPFAM" id="SSF52047">
    <property type="entry name" value="RNI-like"/>
    <property type="match status" value="1"/>
</dbReference>
<dbReference type="Pfam" id="PF00211">
    <property type="entry name" value="Guanylate_cyc"/>
    <property type="match status" value="1"/>
</dbReference>
<dbReference type="SUPFAM" id="SSF81606">
    <property type="entry name" value="PP2C-like"/>
    <property type="match status" value="1"/>
</dbReference>
<dbReference type="InterPro" id="IPR036457">
    <property type="entry name" value="PPM-type-like_dom_sf"/>
</dbReference>
<evidence type="ECO:0000256" key="5">
    <source>
        <dbReference type="ARBA" id="ARBA00022614"/>
    </source>
</evidence>
<keyword evidence="8" id="KW-0460">Magnesium</keyword>
<feature type="compositionally biased region" description="Low complexity" evidence="13">
    <location>
        <begin position="41"/>
        <end position="51"/>
    </location>
</feature>
<dbReference type="GO" id="GO:0005737">
    <property type="term" value="C:cytoplasm"/>
    <property type="evidence" value="ECO:0007669"/>
    <property type="project" value="TreeGrafter"/>
</dbReference>
<feature type="region of interest" description="Disordered" evidence="13">
    <location>
        <begin position="1303"/>
        <end position="1322"/>
    </location>
</feature>
<organism evidence="17 18">
    <name type="scientific">Hanseniaspora uvarum</name>
    <name type="common">Yeast</name>
    <name type="synonym">Kloeckera apiculata</name>
    <dbReference type="NCBI Taxonomy" id="29833"/>
    <lineage>
        <taxon>Eukaryota</taxon>
        <taxon>Fungi</taxon>
        <taxon>Dikarya</taxon>
        <taxon>Ascomycota</taxon>
        <taxon>Saccharomycotina</taxon>
        <taxon>Saccharomycetes</taxon>
        <taxon>Saccharomycodales</taxon>
        <taxon>Saccharomycodaceae</taxon>
        <taxon>Hanseniaspora</taxon>
    </lineage>
</organism>
<comment type="catalytic activity">
    <reaction evidence="1">
        <text>ATP = 3',5'-cyclic AMP + diphosphate</text>
        <dbReference type="Rhea" id="RHEA:15389"/>
        <dbReference type="ChEBI" id="CHEBI:30616"/>
        <dbReference type="ChEBI" id="CHEBI:33019"/>
        <dbReference type="ChEBI" id="CHEBI:58165"/>
        <dbReference type="EC" id="4.6.1.1"/>
    </reaction>
</comment>
<dbReference type="SMART" id="SM00044">
    <property type="entry name" value="CYCc"/>
    <property type="match status" value="1"/>
</dbReference>
<dbReference type="GO" id="GO:0046872">
    <property type="term" value="F:metal ion binding"/>
    <property type="evidence" value="ECO:0007669"/>
    <property type="project" value="UniProtKB-KW"/>
</dbReference>
<dbReference type="PROSITE" id="PS51450">
    <property type="entry name" value="LRR"/>
    <property type="match status" value="7"/>
</dbReference>
<keyword evidence="10" id="KW-0456">Lyase</keyword>
<feature type="compositionally biased region" description="Polar residues" evidence="13">
    <location>
        <begin position="281"/>
        <end position="291"/>
    </location>
</feature>
<evidence type="ECO:0000313" key="18">
    <source>
        <dbReference type="Proteomes" id="UP000095358"/>
    </source>
</evidence>
<dbReference type="SMART" id="SM00365">
    <property type="entry name" value="LRR_SD22"/>
    <property type="match status" value="8"/>
</dbReference>
<keyword evidence="6" id="KW-0479">Metal-binding</keyword>
<dbReference type="Gene3D" id="3.30.70.1230">
    <property type="entry name" value="Nucleotide cyclase"/>
    <property type="match status" value="1"/>
</dbReference>
<dbReference type="CDD" id="cd00143">
    <property type="entry name" value="PP2Cc"/>
    <property type="match status" value="1"/>
</dbReference>
<keyword evidence="9" id="KW-0115">cAMP biosynthesis</keyword>
<keyword evidence="5" id="KW-0433">Leucine-rich repeat</keyword>
<dbReference type="PROSITE" id="PS50200">
    <property type="entry name" value="RA"/>
    <property type="match status" value="1"/>
</dbReference>
<evidence type="ECO:0000256" key="3">
    <source>
        <dbReference type="ARBA" id="ARBA00012201"/>
    </source>
</evidence>
<dbReference type="Gene3D" id="3.80.10.10">
    <property type="entry name" value="Ribonuclease Inhibitor"/>
    <property type="match status" value="4"/>
</dbReference>
<dbReference type="OrthoDB" id="2021138at2759"/>
<dbReference type="InterPro" id="IPR001054">
    <property type="entry name" value="A/G_cyclase"/>
</dbReference>
<proteinExistence type="inferred from homology"/>
<dbReference type="InterPro" id="IPR000159">
    <property type="entry name" value="RA_dom"/>
</dbReference>
<dbReference type="InterPro" id="IPR001611">
    <property type="entry name" value="Leu-rich_rpt"/>
</dbReference>
<feature type="domain" description="Guanylate cyclase" evidence="14">
    <location>
        <begin position="1538"/>
        <end position="1675"/>
    </location>
</feature>
<evidence type="ECO:0000256" key="7">
    <source>
        <dbReference type="ARBA" id="ARBA00022737"/>
    </source>
</evidence>
<dbReference type="PANTHER" id="PTHR48051:SF1">
    <property type="entry name" value="RAS SUPPRESSOR PROTEIN 1"/>
    <property type="match status" value="1"/>
</dbReference>
<dbReference type="InterPro" id="IPR029787">
    <property type="entry name" value="Nucleotide_cyclase"/>
</dbReference>
<dbReference type="SMART" id="SM00369">
    <property type="entry name" value="LRR_TYP"/>
    <property type="match status" value="12"/>
</dbReference>
<evidence type="ECO:0000256" key="1">
    <source>
        <dbReference type="ARBA" id="ARBA00001593"/>
    </source>
</evidence>
<dbReference type="GO" id="GO:0035556">
    <property type="term" value="P:intracellular signal transduction"/>
    <property type="evidence" value="ECO:0007669"/>
    <property type="project" value="InterPro"/>
</dbReference>
<evidence type="ECO:0000259" key="14">
    <source>
        <dbReference type="PROSITE" id="PS50125"/>
    </source>
</evidence>
<evidence type="ECO:0000256" key="6">
    <source>
        <dbReference type="ARBA" id="ARBA00022723"/>
    </source>
</evidence>